<dbReference type="OrthoDB" id="9790423at2"/>
<dbReference type="CDD" id="cd06171">
    <property type="entry name" value="Sigma70_r4"/>
    <property type="match status" value="1"/>
</dbReference>
<dbReference type="Pfam" id="PF04542">
    <property type="entry name" value="Sigma70_r2"/>
    <property type="match status" value="1"/>
</dbReference>
<sequence>MSAKTTYQEGELVSLLQQKDNAAFSYLYDHYAGALQGIVRQIVIDEALSEDVVQEVFVSIWRKIDSYDPGKGRLFTWMLNVARNAAIDKVRSRSYQQGLKQKSLDGSELHHPVVRPAGEDVGLRRVLLKLKDEQRQLIDLSYYQGFTHDQIAKELNIPLGTVKTRLRSALSQLRNLLG</sequence>
<evidence type="ECO:0000256" key="4">
    <source>
        <dbReference type="ARBA" id="ARBA00023125"/>
    </source>
</evidence>
<dbReference type="InterPro" id="IPR007630">
    <property type="entry name" value="RNA_pol_sigma70_r4"/>
</dbReference>
<feature type="domain" description="RNA polymerase sigma-70 region 4" evidence="7">
    <location>
        <begin position="127"/>
        <end position="175"/>
    </location>
</feature>
<keyword evidence="2" id="KW-0805">Transcription regulation</keyword>
<dbReference type="Gene3D" id="1.10.10.10">
    <property type="entry name" value="Winged helix-like DNA-binding domain superfamily/Winged helix DNA-binding domain"/>
    <property type="match status" value="1"/>
</dbReference>
<dbReference type="SUPFAM" id="SSF88946">
    <property type="entry name" value="Sigma2 domain of RNA polymerase sigma factors"/>
    <property type="match status" value="1"/>
</dbReference>
<keyword evidence="9" id="KW-1185">Reference proteome</keyword>
<dbReference type="Gene3D" id="1.10.1740.10">
    <property type="match status" value="1"/>
</dbReference>
<reference evidence="8 9" key="1">
    <citation type="submission" date="2019-03" db="EMBL/GenBank/DDBJ databases">
        <authorList>
            <person name="Kim M.K.M."/>
        </authorList>
    </citation>
    <scope>NUCLEOTIDE SEQUENCE [LARGE SCALE GENOMIC DNA]</scope>
    <source>
        <strain evidence="8 9">17J68-12</strain>
    </source>
</reference>
<dbReference type="Proteomes" id="UP000295334">
    <property type="component" value="Unassembled WGS sequence"/>
</dbReference>
<dbReference type="SUPFAM" id="SSF88659">
    <property type="entry name" value="Sigma3 and sigma4 domains of RNA polymerase sigma factors"/>
    <property type="match status" value="1"/>
</dbReference>
<dbReference type="AlphaFoldDB" id="A0A4R1BAU5"/>
<dbReference type="InterPro" id="IPR013325">
    <property type="entry name" value="RNA_pol_sigma_r2"/>
</dbReference>
<dbReference type="GO" id="GO:0003677">
    <property type="term" value="F:DNA binding"/>
    <property type="evidence" value="ECO:0007669"/>
    <property type="project" value="UniProtKB-KW"/>
</dbReference>
<dbReference type="InterPro" id="IPR014284">
    <property type="entry name" value="RNA_pol_sigma-70_dom"/>
</dbReference>
<comment type="caution">
    <text evidence="8">The sequence shown here is derived from an EMBL/GenBank/DDBJ whole genome shotgun (WGS) entry which is preliminary data.</text>
</comment>
<dbReference type="GO" id="GO:0016987">
    <property type="term" value="F:sigma factor activity"/>
    <property type="evidence" value="ECO:0007669"/>
    <property type="project" value="UniProtKB-KW"/>
</dbReference>
<dbReference type="GO" id="GO:0006352">
    <property type="term" value="P:DNA-templated transcription initiation"/>
    <property type="evidence" value="ECO:0007669"/>
    <property type="project" value="InterPro"/>
</dbReference>
<organism evidence="8 9">
    <name type="scientific">Flaviaesturariibacter flavus</name>
    <dbReference type="NCBI Taxonomy" id="2502780"/>
    <lineage>
        <taxon>Bacteria</taxon>
        <taxon>Pseudomonadati</taxon>
        <taxon>Bacteroidota</taxon>
        <taxon>Chitinophagia</taxon>
        <taxon>Chitinophagales</taxon>
        <taxon>Chitinophagaceae</taxon>
        <taxon>Flaviaestuariibacter</taxon>
    </lineage>
</organism>
<dbReference type="NCBIfam" id="TIGR02937">
    <property type="entry name" value="sigma70-ECF"/>
    <property type="match status" value="1"/>
</dbReference>
<evidence type="ECO:0000313" key="8">
    <source>
        <dbReference type="EMBL" id="TCJ14074.1"/>
    </source>
</evidence>
<dbReference type="EMBL" id="SJZI01000042">
    <property type="protein sequence ID" value="TCJ14074.1"/>
    <property type="molecule type" value="Genomic_DNA"/>
</dbReference>
<evidence type="ECO:0000256" key="1">
    <source>
        <dbReference type="ARBA" id="ARBA00010641"/>
    </source>
</evidence>
<keyword evidence="5" id="KW-0804">Transcription</keyword>
<proteinExistence type="inferred from homology"/>
<gene>
    <name evidence="8" type="ORF">EPD60_08665</name>
</gene>
<protein>
    <submittedName>
        <fullName evidence="8">Sigma-70 family RNA polymerase sigma factor</fullName>
    </submittedName>
</protein>
<dbReference type="PANTHER" id="PTHR43133">
    <property type="entry name" value="RNA POLYMERASE ECF-TYPE SIGMA FACTO"/>
    <property type="match status" value="1"/>
</dbReference>
<dbReference type="InterPro" id="IPR013324">
    <property type="entry name" value="RNA_pol_sigma_r3/r4-like"/>
</dbReference>
<evidence type="ECO:0000256" key="3">
    <source>
        <dbReference type="ARBA" id="ARBA00023082"/>
    </source>
</evidence>
<dbReference type="RefSeq" id="WP_131448839.1">
    <property type="nucleotide sequence ID" value="NZ_SJZI01000042.1"/>
</dbReference>
<evidence type="ECO:0000313" key="9">
    <source>
        <dbReference type="Proteomes" id="UP000295334"/>
    </source>
</evidence>
<keyword evidence="4" id="KW-0238">DNA-binding</keyword>
<keyword evidence="3" id="KW-0731">Sigma factor</keyword>
<dbReference type="Pfam" id="PF04545">
    <property type="entry name" value="Sigma70_r4"/>
    <property type="match status" value="1"/>
</dbReference>
<dbReference type="InterPro" id="IPR007627">
    <property type="entry name" value="RNA_pol_sigma70_r2"/>
</dbReference>
<evidence type="ECO:0000256" key="2">
    <source>
        <dbReference type="ARBA" id="ARBA00023015"/>
    </source>
</evidence>
<comment type="similarity">
    <text evidence="1">Belongs to the sigma-70 factor family. ECF subfamily.</text>
</comment>
<dbReference type="PANTHER" id="PTHR43133:SF62">
    <property type="entry name" value="RNA POLYMERASE SIGMA FACTOR SIGZ"/>
    <property type="match status" value="1"/>
</dbReference>
<dbReference type="InterPro" id="IPR039425">
    <property type="entry name" value="RNA_pol_sigma-70-like"/>
</dbReference>
<name>A0A4R1BAU5_9BACT</name>
<evidence type="ECO:0000259" key="6">
    <source>
        <dbReference type="Pfam" id="PF04542"/>
    </source>
</evidence>
<evidence type="ECO:0000259" key="7">
    <source>
        <dbReference type="Pfam" id="PF04545"/>
    </source>
</evidence>
<evidence type="ECO:0000256" key="5">
    <source>
        <dbReference type="ARBA" id="ARBA00023163"/>
    </source>
</evidence>
<dbReference type="InterPro" id="IPR036388">
    <property type="entry name" value="WH-like_DNA-bd_sf"/>
</dbReference>
<accession>A0A4R1BAU5</accession>
<feature type="domain" description="RNA polymerase sigma-70 region 2" evidence="6">
    <location>
        <begin position="27"/>
        <end position="94"/>
    </location>
</feature>